<accession>A0A4R2BGP5</accession>
<feature type="chain" id="PRO_5020959400" evidence="1">
    <location>
        <begin position="32"/>
        <end position="103"/>
    </location>
</feature>
<sequence length="103" mass="11629">MVNKLKKGLMALGIMGALFTGVLGMAMPAEAAWSNVEQSLYEKGTFIGWADTNSFEVRLSSGKYMVFRSSNDWYEKNLKPGTTYTYYYSVNKYGQNIISKIQK</sequence>
<evidence type="ECO:0000256" key="1">
    <source>
        <dbReference type="SAM" id="SignalP"/>
    </source>
</evidence>
<proteinExistence type="predicted"/>
<protein>
    <submittedName>
        <fullName evidence="2">Uncharacterized protein</fullName>
    </submittedName>
</protein>
<name>A0A4R2BGP5_9BACI</name>
<comment type="caution">
    <text evidence="2">The sequence shown here is derived from an EMBL/GenBank/DDBJ whole genome shotgun (WGS) entry which is preliminary data.</text>
</comment>
<reference evidence="2 3" key="1">
    <citation type="journal article" date="2015" name="Stand. Genomic Sci.">
        <title>Genomic Encyclopedia of Bacterial and Archaeal Type Strains, Phase III: the genomes of soil and plant-associated and newly described type strains.</title>
        <authorList>
            <person name="Whitman W.B."/>
            <person name="Woyke T."/>
            <person name="Klenk H.P."/>
            <person name="Zhou Y."/>
            <person name="Lilburn T.G."/>
            <person name="Beck B.J."/>
            <person name="De Vos P."/>
            <person name="Vandamme P."/>
            <person name="Eisen J.A."/>
            <person name="Garrity G."/>
            <person name="Hugenholtz P."/>
            <person name="Kyrpides N.C."/>
        </authorList>
    </citation>
    <scope>NUCLEOTIDE SEQUENCE [LARGE SCALE GENOMIC DNA]</scope>
    <source>
        <strain evidence="2 3">CV53</strain>
    </source>
</reference>
<keyword evidence="3" id="KW-1185">Reference proteome</keyword>
<evidence type="ECO:0000313" key="3">
    <source>
        <dbReference type="Proteomes" id="UP000295689"/>
    </source>
</evidence>
<gene>
    <name evidence="2" type="ORF">EV146_104337</name>
</gene>
<dbReference type="AlphaFoldDB" id="A0A4R2BGP5"/>
<evidence type="ECO:0000313" key="2">
    <source>
        <dbReference type="EMBL" id="TCN26227.1"/>
    </source>
</evidence>
<keyword evidence="1" id="KW-0732">Signal</keyword>
<organism evidence="2 3">
    <name type="scientific">Mesobacillus foraminis</name>
    <dbReference type="NCBI Taxonomy" id="279826"/>
    <lineage>
        <taxon>Bacteria</taxon>
        <taxon>Bacillati</taxon>
        <taxon>Bacillota</taxon>
        <taxon>Bacilli</taxon>
        <taxon>Bacillales</taxon>
        <taxon>Bacillaceae</taxon>
        <taxon>Mesobacillus</taxon>
    </lineage>
</organism>
<dbReference type="EMBL" id="SLVV01000004">
    <property type="protein sequence ID" value="TCN26227.1"/>
    <property type="molecule type" value="Genomic_DNA"/>
</dbReference>
<feature type="signal peptide" evidence="1">
    <location>
        <begin position="1"/>
        <end position="31"/>
    </location>
</feature>
<dbReference type="RefSeq" id="WP_132004568.1">
    <property type="nucleotide sequence ID" value="NZ_JABUHM010000015.1"/>
</dbReference>
<dbReference type="Proteomes" id="UP000295689">
    <property type="component" value="Unassembled WGS sequence"/>
</dbReference>